<sequence length="575" mass="65436">MSPCRNLLDLDGDILHLILQRLDAISPASIHSLVRVSRACYRLAYPVLCRSISLPSREWWSDREKNVTQDLLNRNHEISRHVRELVMPYSLGPDGLSILTILRILDNVQMLRSVRWHSQSKVPERLISKLEQRWPDLKLHVDVPYRSEGSLYPDIRLLSSPLLSSLECDISWGLRDGMFGSQESVLSDIWILAAIISQNKRLESLNLAISGCGSGFDDDPELEITQEVVPLDTDTLFPAGFQLPQLQEIVWPSWTYSTGIPQFEREHEKVHELTYILLKQIPNWAHLKYLKLSGLSAELPFKQLEGCVPNLRVLHVVFRAKKYDNTPAALSFISSLNGLEELSIINMVASAERCWEAIKKHKGSLCKVAVYSPPNFFIRSMGGEYAPVRKRAPLLTPEQLEELLTFRNITDLKIDISVEDAEWLTQSDILSSTVRNEKFENSRAAILTKFTHLRRLRLNIEVHEEASLFSDGYGDPVRFEYNVAALRAAQAKKAAVGLLKQIFANDPQSCLKEIKLKFETVALNDIISTFTPVDCSFLATRFERDMHPGRQVQIVGNGIRFHVSSRNPQSGWVMF</sequence>
<protein>
    <submittedName>
        <fullName evidence="1">F-box domain-containing protein</fullName>
    </submittedName>
</protein>
<comment type="caution">
    <text evidence="1">The sequence shown here is derived from an EMBL/GenBank/DDBJ whole genome shotgun (WGS) entry which is preliminary data.</text>
</comment>
<dbReference type="Gene3D" id="3.80.10.10">
    <property type="entry name" value="Ribonuclease Inhibitor"/>
    <property type="match status" value="1"/>
</dbReference>
<evidence type="ECO:0000313" key="2">
    <source>
        <dbReference type="Proteomes" id="UP001629113"/>
    </source>
</evidence>
<organism evidence="1 2">
    <name type="scientific">Phlyctema vagabunda</name>
    <dbReference type="NCBI Taxonomy" id="108571"/>
    <lineage>
        <taxon>Eukaryota</taxon>
        <taxon>Fungi</taxon>
        <taxon>Dikarya</taxon>
        <taxon>Ascomycota</taxon>
        <taxon>Pezizomycotina</taxon>
        <taxon>Leotiomycetes</taxon>
        <taxon>Helotiales</taxon>
        <taxon>Dermateaceae</taxon>
        <taxon>Phlyctema</taxon>
    </lineage>
</organism>
<dbReference type="InterPro" id="IPR032675">
    <property type="entry name" value="LRR_dom_sf"/>
</dbReference>
<keyword evidence="2" id="KW-1185">Reference proteome</keyword>
<dbReference type="Proteomes" id="UP001629113">
    <property type="component" value="Unassembled WGS sequence"/>
</dbReference>
<evidence type="ECO:0000313" key="1">
    <source>
        <dbReference type="EMBL" id="KAL3419058.1"/>
    </source>
</evidence>
<dbReference type="SUPFAM" id="SSF52047">
    <property type="entry name" value="RNI-like"/>
    <property type="match status" value="1"/>
</dbReference>
<name>A0ABR4P6X2_9HELO</name>
<accession>A0ABR4P6X2</accession>
<reference evidence="1 2" key="1">
    <citation type="submission" date="2024-06" db="EMBL/GenBank/DDBJ databases">
        <title>Complete genome of Phlyctema vagabunda strain 19-DSS-EL-015.</title>
        <authorList>
            <person name="Fiorenzani C."/>
        </authorList>
    </citation>
    <scope>NUCLEOTIDE SEQUENCE [LARGE SCALE GENOMIC DNA]</scope>
    <source>
        <strain evidence="1 2">19-DSS-EL-015</strain>
    </source>
</reference>
<dbReference type="EMBL" id="JBFCZG010000008">
    <property type="protein sequence ID" value="KAL3419058.1"/>
    <property type="molecule type" value="Genomic_DNA"/>
</dbReference>
<proteinExistence type="predicted"/>
<gene>
    <name evidence="1" type="ORF">PVAG01_09278</name>
</gene>